<evidence type="ECO:0000256" key="3">
    <source>
        <dbReference type="ARBA" id="ARBA00023002"/>
    </source>
</evidence>
<dbReference type="Gene3D" id="3.40.50.720">
    <property type="entry name" value="NAD(P)-binding Rossmann-like Domain"/>
    <property type="match status" value="1"/>
</dbReference>
<sequence length="315" mass="33605">MSSTYLITQATGGQSGWVITHLLAAGAKVHAMVRNLNKELPAVLREPGVTLFEGDSTNSDAIYQAARGCQGVFLNTVPYPPGLEVQQAKTVLEAARKAGVATVVSSSTIGTDEAALRASDAVRDCGLAGYYASKHEAEELVRAAGFEAYTIVRPAVIHYDLCTARHLDNTPRLGSHGELDDLLLPGKKVPFTDCSDIGKYVAAALLAEPDGKFANQEIDMCNELFDFDEVAALLNKVAGKKDVKAVKRTVEELKAKDAFVFGQAFHLLANMYDFSSHGGAAAAGVQDKFGIPFTSLEAALTRDKASLLETLKNVN</sequence>
<gene>
    <name evidence="5" type="ORF">PGQ11_003063</name>
</gene>
<dbReference type="InterPro" id="IPR036291">
    <property type="entry name" value="NAD(P)-bd_dom_sf"/>
</dbReference>
<comment type="similarity">
    <text evidence="1">Belongs to the NmrA-type oxidoreductase family.</text>
</comment>
<protein>
    <submittedName>
        <fullName evidence="5">NmrA-like family protein</fullName>
    </submittedName>
</protein>
<dbReference type="InterPro" id="IPR051164">
    <property type="entry name" value="NmrA-like_oxidored"/>
</dbReference>
<keyword evidence="3" id="KW-0560">Oxidoreductase</keyword>
<keyword evidence="6" id="KW-1185">Reference proteome</keyword>
<comment type="caution">
    <text evidence="5">The sequence shown here is derived from an EMBL/GenBank/DDBJ whole genome shotgun (WGS) entry which is preliminary data.</text>
</comment>
<evidence type="ECO:0000256" key="2">
    <source>
        <dbReference type="ARBA" id="ARBA00022857"/>
    </source>
</evidence>
<proteinExistence type="inferred from homology"/>
<evidence type="ECO:0000259" key="4">
    <source>
        <dbReference type="Pfam" id="PF05368"/>
    </source>
</evidence>
<evidence type="ECO:0000313" key="6">
    <source>
        <dbReference type="Proteomes" id="UP001390339"/>
    </source>
</evidence>
<feature type="domain" description="NmrA-like" evidence="4">
    <location>
        <begin position="2"/>
        <end position="246"/>
    </location>
</feature>
<dbReference type="Pfam" id="PF05368">
    <property type="entry name" value="NmrA"/>
    <property type="match status" value="1"/>
</dbReference>
<dbReference type="PANTHER" id="PTHR42748:SF30">
    <property type="entry name" value="NMRA-LIKE DOMAIN-CONTAINING PROTEIN"/>
    <property type="match status" value="1"/>
</dbReference>
<keyword evidence="2" id="KW-0521">NADP</keyword>
<name>A0ABR2J4G5_9PEZI</name>
<dbReference type="InterPro" id="IPR008030">
    <property type="entry name" value="NmrA-like"/>
</dbReference>
<dbReference type="Proteomes" id="UP001390339">
    <property type="component" value="Unassembled WGS sequence"/>
</dbReference>
<reference evidence="5 6" key="1">
    <citation type="journal article" date="2024" name="IMA Fungus">
        <title>Apiospora arundinis, a panoply of carbohydrate-active enzymes and secondary metabolites.</title>
        <authorList>
            <person name="Sorensen T."/>
            <person name="Petersen C."/>
            <person name="Muurmann A.T."/>
            <person name="Christiansen J.V."/>
            <person name="Brundto M.L."/>
            <person name="Overgaard C.K."/>
            <person name="Boysen A.T."/>
            <person name="Wollenberg R.D."/>
            <person name="Larsen T.O."/>
            <person name="Sorensen J.L."/>
            <person name="Nielsen K.L."/>
            <person name="Sondergaard T.E."/>
        </authorList>
    </citation>
    <scope>NUCLEOTIDE SEQUENCE [LARGE SCALE GENOMIC DNA]</scope>
    <source>
        <strain evidence="5 6">AAU 773</strain>
    </source>
</reference>
<dbReference type="SUPFAM" id="SSF51735">
    <property type="entry name" value="NAD(P)-binding Rossmann-fold domains"/>
    <property type="match status" value="1"/>
</dbReference>
<dbReference type="EMBL" id="JAPCWZ010000003">
    <property type="protein sequence ID" value="KAK8872549.1"/>
    <property type="molecule type" value="Genomic_DNA"/>
</dbReference>
<evidence type="ECO:0000313" key="5">
    <source>
        <dbReference type="EMBL" id="KAK8872549.1"/>
    </source>
</evidence>
<accession>A0ABR2J4G5</accession>
<evidence type="ECO:0000256" key="1">
    <source>
        <dbReference type="ARBA" id="ARBA00006328"/>
    </source>
</evidence>
<dbReference type="PANTHER" id="PTHR42748">
    <property type="entry name" value="NITROGEN METABOLITE REPRESSION PROTEIN NMRA FAMILY MEMBER"/>
    <property type="match status" value="1"/>
</dbReference>
<organism evidence="5 6">
    <name type="scientific">Apiospora arundinis</name>
    <dbReference type="NCBI Taxonomy" id="335852"/>
    <lineage>
        <taxon>Eukaryota</taxon>
        <taxon>Fungi</taxon>
        <taxon>Dikarya</taxon>
        <taxon>Ascomycota</taxon>
        <taxon>Pezizomycotina</taxon>
        <taxon>Sordariomycetes</taxon>
        <taxon>Xylariomycetidae</taxon>
        <taxon>Amphisphaeriales</taxon>
        <taxon>Apiosporaceae</taxon>
        <taxon>Apiospora</taxon>
    </lineage>
</organism>